<feature type="domain" description="Reverse transcriptase" evidence="1">
    <location>
        <begin position="1"/>
        <end position="104"/>
    </location>
</feature>
<dbReference type="Proteomes" id="UP000075243">
    <property type="component" value="Chromosome 11"/>
</dbReference>
<sequence length="551" mass="62456">MHPQDEEKMAFITETANYCYRVMPFGLKNAGATYQRLMNKIFHDQIGRCLEVYVDDMVVKSGEVSAHVHHLAEVFRALRQHRMRLNPEKCVFGVSGGKFLGFMLSSRGIESNPDKCQAILEMKSPGTLKEVQRFIERFGTHVIVGVSMGGKDVLYIRQEDTSHLGPRTVQKLLEDTANMKFTDSAGNHSLASEDLCKEKVVSLNIFIDLLLWPFCMFCWKQKIIIIKNNQKVYHSEWLKTIDSEPDAISMFLLPLTSLLSGIGRSGYVSNALNFYLRYKPPIEDLHQFLDFQLPRQWAPLPSEIRVGSNRKHKVDSWIQFSASDPKLYINSIPVDVGNRPVVGLRLQLEGRSSDRLAIHLQHLTSLPKSLIFSDHAHVYLSCDSYSCNWHKKVKQNSISYICTAPVESDDSASIVTGAQLHVENKCLFLRLRFSKVIGYTLKKVPEWDQSSGPDMFSIMYEGIEKEIQQKGIGCLASLIQGDVTIGSASNCSSRPAPVRIPELLRFIGTEENNRGPKDTPGYWVVSGAKLFVQHEKICLRVKYSLFDFKGR</sequence>
<dbReference type="InterPro" id="IPR000477">
    <property type="entry name" value="RT_dom"/>
</dbReference>
<dbReference type="Gramene" id="C.cajan_04507.t">
    <property type="protein sequence ID" value="C.cajan_04507.t"/>
    <property type="gene ID" value="C.cajan_04507"/>
</dbReference>
<dbReference type="InterPro" id="IPR020864">
    <property type="entry name" value="MACPF"/>
</dbReference>
<dbReference type="InterPro" id="IPR043128">
    <property type="entry name" value="Rev_trsase/Diguanyl_cyclase"/>
</dbReference>
<dbReference type="STRING" id="3821.A0A151SU76"/>
<dbReference type="InterPro" id="IPR043502">
    <property type="entry name" value="DNA/RNA_pol_sf"/>
</dbReference>
<dbReference type="Pfam" id="PF01823">
    <property type="entry name" value="MACPF"/>
    <property type="match status" value="2"/>
</dbReference>
<evidence type="ECO:0000259" key="2">
    <source>
        <dbReference type="PROSITE" id="PS51412"/>
    </source>
</evidence>
<organism evidence="3 4">
    <name type="scientific">Cajanus cajan</name>
    <name type="common">Pigeon pea</name>
    <name type="synonym">Cajanus indicus</name>
    <dbReference type="NCBI Taxonomy" id="3821"/>
    <lineage>
        <taxon>Eukaryota</taxon>
        <taxon>Viridiplantae</taxon>
        <taxon>Streptophyta</taxon>
        <taxon>Embryophyta</taxon>
        <taxon>Tracheophyta</taxon>
        <taxon>Spermatophyta</taxon>
        <taxon>Magnoliopsida</taxon>
        <taxon>eudicotyledons</taxon>
        <taxon>Gunneridae</taxon>
        <taxon>Pentapetalae</taxon>
        <taxon>rosids</taxon>
        <taxon>fabids</taxon>
        <taxon>Fabales</taxon>
        <taxon>Fabaceae</taxon>
        <taxon>Papilionoideae</taxon>
        <taxon>50 kb inversion clade</taxon>
        <taxon>NPAAA clade</taxon>
        <taxon>indigoferoid/millettioid clade</taxon>
        <taxon>Phaseoleae</taxon>
        <taxon>Cajanus</taxon>
    </lineage>
</organism>
<dbReference type="PANTHER" id="PTHR33199">
    <property type="entry name" value="MACPF DOMAIN-CONTAINING PROTEIN CAD1"/>
    <property type="match status" value="1"/>
</dbReference>
<proteinExistence type="predicted"/>
<dbReference type="Pfam" id="PF00078">
    <property type="entry name" value="RVT_1"/>
    <property type="match status" value="1"/>
</dbReference>
<protein>
    <submittedName>
        <fullName evidence="3">Retrovirus-related Pol polyprotein from transposon opus</fullName>
    </submittedName>
</protein>
<dbReference type="GO" id="GO:2000031">
    <property type="term" value="P:regulation of salicylic acid mediated signaling pathway"/>
    <property type="evidence" value="ECO:0007669"/>
    <property type="project" value="InterPro"/>
</dbReference>
<dbReference type="PANTHER" id="PTHR33199:SF14">
    <property type="entry name" value="MAC_PERFORIN DOMAIN PROTEIN"/>
    <property type="match status" value="1"/>
</dbReference>
<accession>A0A151SU76</accession>
<evidence type="ECO:0000313" key="4">
    <source>
        <dbReference type="Proteomes" id="UP000075243"/>
    </source>
</evidence>
<dbReference type="AlphaFoldDB" id="A0A151SU76"/>
<evidence type="ECO:0000313" key="3">
    <source>
        <dbReference type="EMBL" id="KYP58319.1"/>
    </source>
</evidence>
<dbReference type="GO" id="GO:0005886">
    <property type="term" value="C:plasma membrane"/>
    <property type="evidence" value="ECO:0007669"/>
    <property type="project" value="TreeGrafter"/>
</dbReference>
<dbReference type="PROSITE" id="PS50878">
    <property type="entry name" value="RT_POL"/>
    <property type="match status" value="1"/>
</dbReference>
<dbReference type="InterPro" id="IPR044663">
    <property type="entry name" value="CAD1/NSL1-like"/>
</dbReference>
<name>A0A151SU76_CAJCA</name>
<feature type="domain" description="MACPF" evidence="2">
    <location>
        <begin position="1"/>
        <end position="289"/>
    </location>
</feature>
<keyword evidence="4" id="KW-1185">Reference proteome</keyword>
<reference evidence="3 4" key="1">
    <citation type="journal article" date="2012" name="Nat. Biotechnol.">
        <title>Draft genome sequence of pigeonpea (Cajanus cajan), an orphan legume crop of resource-poor farmers.</title>
        <authorList>
            <person name="Varshney R.K."/>
            <person name="Chen W."/>
            <person name="Li Y."/>
            <person name="Bharti A.K."/>
            <person name="Saxena R.K."/>
            <person name="Schlueter J.A."/>
            <person name="Donoghue M.T."/>
            <person name="Azam S."/>
            <person name="Fan G."/>
            <person name="Whaley A.M."/>
            <person name="Farmer A.D."/>
            <person name="Sheridan J."/>
            <person name="Iwata A."/>
            <person name="Tuteja R."/>
            <person name="Penmetsa R.V."/>
            <person name="Wu W."/>
            <person name="Upadhyaya H.D."/>
            <person name="Yang S.P."/>
            <person name="Shah T."/>
            <person name="Saxena K.B."/>
            <person name="Michael T."/>
            <person name="McCombie W.R."/>
            <person name="Yang B."/>
            <person name="Zhang G."/>
            <person name="Yang H."/>
            <person name="Wang J."/>
            <person name="Spillane C."/>
            <person name="Cook D.R."/>
            <person name="May G.D."/>
            <person name="Xu X."/>
            <person name="Jackson S.A."/>
        </authorList>
    </citation>
    <scope>NUCLEOTIDE SEQUENCE [LARGE SCALE GENOMIC DNA]</scope>
    <source>
        <strain evidence="4">cv. Asha</strain>
    </source>
</reference>
<dbReference type="PROSITE" id="PS51412">
    <property type="entry name" value="MACPF_2"/>
    <property type="match status" value="1"/>
</dbReference>
<dbReference type="Gene3D" id="3.30.70.270">
    <property type="match status" value="1"/>
</dbReference>
<dbReference type="CDD" id="cd01647">
    <property type="entry name" value="RT_LTR"/>
    <property type="match status" value="1"/>
</dbReference>
<dbReference type="GO" id="GO:0009626">
    <property type="term" value="P:plant-type hypersensitive response"/>
    <property type="evidence" value="ECO:0007669"/>
    <property type="project" value="TreeGrafter"/>
</dbReference>
<evidence type="ECO:0000259" key="1">
    <source>
        <dbReference type="PROSITE" id="PS50878"/>
    </source>
</evidence>
<gene>
    <name evidence="3" type="ORF">KK1_004619</name>
</gene>
<dbReference type="EMBL" id="CM003613">
    <property type="protein sequence ID" value="KYP58319.1"/>
    <property type="molecule type" value="Genomic_DNA"/>
</dbReference>
<dbReference type="SUPFAM" id="SSF56672">
    <property type="entry name" value="DNA/RNA polymerases"/>
    <property type="match status" value="1"/>
</dbReference>